<dbReference type="Gene3D" id="3.40.640.10">
    <property type="entry name" value="Type I PLP-dependent aspartate aminotransferase-like (Major domain)"/>
    <property type="match status" value="1"/>
</dbReference>
<dbReference type="InterPro" id="IPR004839">
    <property type="entry name" value="Aminotransferase_I/II_large"/>
</dbReference>
<evidence type="ECO:0000259" key="6">
    <source>
        <dbReference type="PROSITE" id="PS50949"/>
    </source>
</evidence>
<dbReference type="CDD" id="cd07377">
    <property type="entry name" value="WHTH_GntR"/>
    <property type="match status" value="1"/>
</dbReference>
<dbReference type="Pfam" id="PF00392">
    <property type="entry name" value="GntR"/>
    <property type="match status" value="1"/>
</dbReference>
<dbReference type="InterPro" id="IPR015421">
    <property type="entry name" value="PyrdxlP-dep_Trfase_major"/>
</dbReference>
<dbReference type="InterPro" id="IPR015424">
    <property type="entry name" value="PyrdxlP-dep_Trfase"/>
</dbReference>
<dbReference type="InterPro" id="IPR051446">
    <property type="entry name" value="HTH_trans_reg/aminotransferase"/>
</dbReference>
<dbReference type="InterPro" id="IPR036390">
    <property type="entry name" value="WH_DNA-bd_sf"/>
</dbReference>
<evidence type="ECO:0000256" key="5">
    <source>
        <dbReference type="ARBA" id="ARBA00023163"/>
    </source>
</evidence>
<evidence type="ECO:0000256" key="1">
    <source>
        <dbReference type="ARBA" id="ARBA00005384"/>
    </source>
</evidence>
<dbReference type="EMBL" id="UGSG01000001">
    <property type="protein sequence ID" value="SUA76852.1"/>
    <property type="molecule type" value="Genomic_DNA"/>
</dbReference>
<dbReference type="InterPro" id="IPR000524">
    <property type="entry name" value="Tscrpt_reg_HTH_GntR"/>
</dbReference>
<dbReference type="SMART" id="SM00345">
    <property type="entry name" value="HTH_GNTR"/>
    <property type="match status" value="1"/>
</dbReference>
<evidence type="ECO:0000256" key="2">
    <source>
        <dbReference type="ARBA" id="ARBA00022898"/>
    </source>
</evidence>
<dbReference type="GO" id="GO:0003700">
    <property type="term" value="F:DNA-binding transcription factor activity"/>
    <property type="evidence" value="ECO:0007669"/>
    <property type="project" value="InterPro"/>
</dbReference>
<evidence type="ECO:0000256" key="4">
    <source>
        <dbReference type="ARBA" id="ARBA00023125"/>
    </source>
</evidence>
<dbReference type="SUPFAM" id="SSF46785">
    <property type="entry name" value="Winged helix' DNA-binding domain"/>
    <property type="match status" value="1"/>
</dbReference>
<protein>
    <submittedName>
        <fullName evidence="7">HTH-type transcriptional regulatory protein gabR</fullName>
    </submittedName>
</protein>
<dbReference type="STRING" id="93220.A6P55_05425"/>
<dbReference type="InterPro" id="IPR036388">
    <property type="entry name" value="WH-like_DNA-bd_sf"/>
</dbReference>
<name>A0A378YI58_9BURK</name>
<feature type="domain" description="HTH gntR-type" evidence="6">
    <location>
        <begin position="15"/>
        <end position="83"/>
    </location>
</feature>
<dbReference type="GO" id="GO:0003677">
    <property type="term" value="F:DNA binding"/>
    <property type="evidence" value="ECO:0007669"/>
    <property type="project" value="UniProtKB-KW"/>
</dbReference>
<dbReference type="CDD" id="cd00609">
    <property type="entry name" value="AAT_like"/>
    <property type="match status" value="1"/>
</dbReference>
<dbReference type="Pfam" id="PF00155">
    <property type="entry name" value="Aminotran_1_2"/>
    <property type="match status" value="1"/>
</dbReference>
<accession>A0A378YI58</accession>
<keyword evidence="4" id="KW-0238">DNA-binding</keyword>
<dbReference type="PROSITE" id="PS50949">
    <property type="entry name" value="HTH_GNTR"/>
    <property type="match status" value="1"/>
</dbReference>
<comment type="similarity">
    <text evidence="1">In the C-terminal section; belongs to the class-I pyridoxal-phosphate-dependent aminotransferase family.</text>
</comment>
<dbReference type="SUPFAM" id="SSF53383">
    <property type="entry name" value="PLP-dependent transferases"/>
    <property type="match status" value="1"/>
</dbReference>
<dbReference type="Gene3D" id="1.10.10.10">
    <property type="entry name" value="Winged helix-like DNA-binding domain superfamily/Winged helix DNA-binding domain"/>
    <property type="match status" value="1"/>
</dbReference>
<evidence type="ECO:0000256" key="3">
    <source>
        <dbReference type="ARBA" id="ARBA00023015"/>
    </source>
</evidence>
<organism evidence="7 8">
    <name type="scientific">Pandoraea pnomenusa</name>
    <dbReference type="NCBI Taxonomy" id="93220"/>
    <lineage>
        <taxon>Bacteria</taxon>
        <taxon>Pseudomonadati</taxon>
        <taxon>Pseudomonadota</taxon>
        <taxon>Betaproteobacteria</taxon>
        <taxon>Burkholderiales</taxon>
        <taxon>Burkholderiaceae</taxon>
        <taxon>Pandoraea</taxon>
    </lineage>
</organism>
<dbReference type="PANTHER" id="PTHR46577">
    <property type="entry name" value="HTH-TYPE TRANSCRIPTIONAL REGULATORY PROTEIN GABR"/>
    <property type="match status" value="1"/>
</dbReference>
<dbReference type="GO" id="GO:0030170">
    <property type="term" value="F:pyridoxal phosphate binding"/>
    <property type="evidence" value="ECO:0007669"/>
    <property type="project" value="InterPro"/>
</dbReference>
<sequence>MMDFQQLKPSRDHSGPVYLQLYRRYREAIASGMLGPGDRVPSVRSLASALNLARGTVETAYQMLASEGYFVTRGAAGTVVSPRLANLPDPAIAGARVPSGADAWRAPQAASGDVAPFQLGLPALDAFPRKVWARLAGRSVRALETAAMTVPDSAGYAPLRHAIAGYLGISRGIVCAPEQVFVTPGYRGALDLVCRALLEPRDAGWYEDPGYLFARECLTRAGMALTPVPVDDEGLNVKTGQQRAPKARFAVVTPTHQSPTGVALSLPRRLELLAWAQDSRAWIIEDDYDSEFRYHGRPLPALKSLDQNDRVLYTGTFSKVLFPGLRLAYLVVPRSQIARFRDIVVHMPGPGAILLQGMVADFMEQGHFARHLRKMRSLYAQRRGYLVDALAQTFGERLLVQPQAGGIHVLAHLARGENDSALAAAARARGLAVQALSDWRARRGGKGGLLMGFANFASDAAALAAVTRLAAALPGD</sequence>
<evidence type="ECO:0000313" key="8">
    <source>
        <dbReference type="Proteomes" id="UP000254573"/>
    </source>
</evidence>
<gene>
    <name evidence="7" type="primary">gabR_2</name>
    <name evidence="7" type="ORF">NCTC13160_01626</name>
</gene>
<proteinExistence type="inferred from homology"/>
<dbReference type="Proteomes" id="UP000254573">
    <property type="component" value="Unassembled WGS sequence"/>
</dbReference>
<keyword evidence="2" id="KW-0663">Pyridoxal phosphate</keyword>
<keyword evidence="3" id="KW-0805">Transcription regulation</keyword>
<dbReference type="AlphaFoldDB" id="A0A378YI58"/>
<reference evidence="7 8" key="1">
    <citation type="submission" date="2018-06" db="EMBL/GenBank/DDBJ databases">
        <authorList>
            <consortium name="Pathogen Informatics"/>
            <person name="Doyle S."/>
        </authorList>
    </citation>
    <scope>NUCLEOTIDE SEQUENCE [LARGE SCALE GENOMIC DNA]</scope>
    <source>
        <strain evidence="7 8">NCTC13160</strain>
    </source>
</reference>
<keyword evidence="5" id="KW-0804">Transcription</keyword>
<evidence type="ECO:0000313" key="7">
    <source>
        <dbReference type="EMBL" id="SUA76852.1"/>
    </source>
</evidence>
<dbReference type="PANTHER" id="PTHR46577:SF1">
    <property type="entry name" value="HTH-TYPE TRANSCRIPTIONAL REGULATORY PROTEIN GABR"/>
    <property type="match status" value="1"/>
</dbReference>